<dbReference type="EMBL" id="JBBPBK010000015">
    <property type="protein sequence ID" value="KAK9269543.1"/>
    <property type="molecule type" value="Genomic_DNA"/>
</dbReference>
<dbReference type="PANTHER" id="PTHR31717">
    <property type="entry name" value="ZINC FINGER PROTEIN CONSTANS-LIKE 10"/>
    <property type="match status" value="1"/>
</dbReference>
<dbReference type="GO" id="GO:0008270">
    <property type="term" value="F:zinc ion binding"/>
    <property type="evidence" value="ECO:0007669"/>
    <property type="project" value="UniProtKB-KW"/>
</dbReference>
<keyword evidence="8" id="KW-1185">Reference proteome</keyword>
<name>A0AAP0NBA3_LIQFO</name>
<dbReference type="InterPro" id="IPR000315">
    <property type="entry name" value="Znf_B-box"/>
</dbReference>
<evidence type="ECO:0000259" key="6">
    <source>
        <dbReference type="PROSITE" id="PS50119"/>
    </source>
</evidence>
<organism evidence="7 8">
    <name type="scientific">Liquidambar formosana</name>
    <name type="common">Formosan gum</name>
    <dbReference type="NCBI Taxonomy" id="63359"/>
    <lineage>
        <taxon>Eukaryota</taxon>
        <taxon>Viridiplantae</taxon>
        <taxon>Streptophyta</taxon>
        <taxon>Embryophyta</taxon>
        <taxon>Tracheophyta</taxon>
        <taxon>Spermatophyta</taxon>
        <taxon>Magnoliopsida</taxon>
        <taxon>eudicotyledons</taxon>
        <taxon>Gunneridae</taxon>
        <taxon>Pentapetalae</taxon>
        <taxon>Saxifragales</taxon>
        <taxon>Altingiaceae</taxon>
        <taxon>Liquidambar</taxon>
    </lineage>
</organism>
<feature type="compositionally biased region" description="Basic and acidic residues" evidence="5">
    <location>
        <begin position="78"/>
        <end position="92"/>
    </location>
</feature>
<keyword evidence="3" id="KW-0862">Zinc</keyword>
<dbReference type="CDD" id="cd19821">
    <property type="entry name" value="Bbox1_BBX-like"/>
    <property type="match status" value="1"/>
</dbReference>
<dbReference type="SMART" id="SM00336">
    <property type="entry name" value="BBOX"/>
    <property type="match status" value="1"/>
</dbReference>
<evidence type="ECO:0000313" key="7">
    <source>
        <dbReference type="EMBL" id="KAK9269543.1"/>
    </source>
</evidence>
<dbReference type="PANTHER" id="PTHR31717:SF60">
    <property type="entry name" value="B-BOX TYPE ZINC FINGER FAMILY PROTEIN"/>
    <property type="match status" value="1"/>
</dbReference>
<keyword evidence="2 4" id="KW-0863">Zinc-finger</keyword>
<evidence type="ECO:0000256" key="5">
    <source>
        <dbReference type="SAM" id="MobiDB-lite"/>
    </source>
</evidence>
<evidence type="ECO:0000256" key="4">
    <source>
        <dbReference type="PROSITE-ProRule" id="PRU00024"/>
    </source>
</evidence>
<feature type="region of interest" description="Disordered" evidence="5">
    <location>
        <begin position="76"/>
        <end position="158"/>
    </location>
</feature>
<reference evidence="7 8" key="1">
    <citation type="journal article" date="2024" name="Plant J.">
        <title>Genome sequences and population genomics reveal climatic adaptation and genomic divergence between two closely related sweetgum species.</title>
        <authorList>
            <person name="Xu W.Q."/>
            <person name="Ren C.Q."/>
            <person name="Zhang X.Y."/>
            <person name="Comes H.P."/>
            <person name="Liu X.H."/>
            <person name="Li Y.G."/>
            <person name="Kettle C.J."/>
            <person name="Jalonen R."/>
            <person name="Gaisberger H."/>
            <person name="Ma Y.Z."/>
            <person name="Qiu Y.X."/>
        </authorList>
    </citation>
    <scope>NUCLEOTIDE SEQUENCE [LARGE SCALE GENOMIC DNA]</scope>
    <source>
        <strain evidence="7">Hangzhou</strain>
    </source>
</reference>
<feature type="compositionally biased region" description="Low complexity" evidence="5">
    <location>
        <begin position="142"/>
        <end position="154"/>
    </location>
</feature>
<feature type="domain" description="B box-type" evidence="6">
    <location>
        <begin position="1"/>
        <end position="45"/>
    </location>
</feature>
<comment type="caution">
    <text evidence="7">The sequence shown here is derived from an EMBL/GenBank/DDBJ whole genome shotgun (WGS) entry which is preliminary data.</text>
</comment>
<keyword evidence="1" id="KW-0479">Metal-binding</keyword>
<proteinExistence type="predicted"/>
<feature type="compositionally biased region" description="Acidic residues" evidence="5">
    <location>
        <begin position="93"/>
        <end position="127"/>
    </location>
</feature>
<evidence type="ECO:0000256" key="1">
    <source>
        <dbReference type="ARBA" id="ARBA00022723"/>
    </source>
</evidence>
<evidence type="ECO:0000313" key="8">
    <source>
        <dbReference type="Proteomes" id="UP001415857"/>
    </source>
</evidence>
<dbReference type="PROSITE" id="PS50119">
    <property type="entry name" value="ZF_BBOX"/>
    <property type="match status" value="1"/>
</dbReference>
<evidence type="ECO:0000256" key="3">
    <source>
        <dbReference type="ARBA" id="ARBA00022833"/>
    </source>
</evidence>
<dbReference type="AlphaFoldDB" id="A0AAP0NBA3"/>
<dbReference type="InterPro" id="IPR049808">
    <property type="entry name" value="CONSTANS-like_Bbox1"/>
</dbReference>
<dbReference type="Pfam" id="PF00643">
    <property type="entry name" value="zf-B_box"/>
    <property type="match status" value="1"/>
</dbReference>
<sequence length="267" mass="29007">MKECELCSDPARMYCESDQASLCWDCDEKVHCANFLVARHSRSLLCHVCQSPTPWKASGPKLGHTVSVCDSCVTSCNGKRERGGDEESRGGNEEEDEDDNDDDDDDEEDEEDEDGEYRDGGVDDDGENQVVPWSTTPPPPAVASSSSSEAECSGSYGGGGVSALKRIRENADLDSDDDIACSSSLSSLRPVLKERRTSEPIHSARLSDHGEAEFRSTAVVSSLKRFQEKIISGNDVPATILGIRNLSRDPRAVDFNFPVSGIRNPTV</sequence>
<gene>
    <name evidence="7" type="ORF">L1049_001319</name>
</gene>
<dbReference type="Proteomes" id="UP001415857">
    <property type="component" value="Unassembled WGS sequence"/>
</dbReference>
<evidence type="ECO:0000256" key="2">
    <source>
        <dbReference type="ARBA" id="ARBA00022771"/>
    </source>
</evidence>
<protein>
    <recommendedName>
        <fullName evidence="6">B box-type domain-containing protein</fullName>
    </recommendedName>
</protein>
<accession>A0AAP0NBA3</accession>